<keyword evidence="4" id="KW-1185">Reference proteome</keyword>
<protein>
    <submittedName>
        <fullName evidence="3">DUF3179 domain-containing protein</fullName>
    </submittedName>
</protein>
<evidence type="ECO:0000256" key="2">
    <source>
        <dbReference type="SAM" id="Phobius"/>
    </source>
</evidence>
<dbReference type="Proteomes" id="UP001223144">
    <property type="component" value="Unassembled WGS sequence"/>
</dbReference>
<feature type="transmembrane region" description="Helical" evidence="2">
    <location>
        <begin position="449"/>
        <end position="474"/>
    </location>
</feature>
<dbReference type="RefSeq" id="WP_279933330.1">
    <property type="nucleotide sequence ID" value="NZ_JARWBG010000093.1"/>
</dbReference>
<name>A0ABT6I0Y2_9ACTN</name>
<feature type="transmembrane region" description="Helical" evidence="2">
    <location>
        <begin position="389"/>
        <end position="411"/>
    </location>
</feature>
<evidence type="ECO:0000313" key="3">
    <source>
        <dbReference type="EMBL" id="MDH2393949.1"/>
    </source>
</evidence>
<keyword evidence="2" id="KW-0472">Membrane</keyword>
<organism evidence="3 4">
    <name type="scientific">Streptomyces chengmaiensis</name>
    <dbReference type="NCBI Taxonomy" id="3040919"/>
    <lineage>
        <taxon>Bacteria</taxon>
        <taxon>Bacillati</taxon>
        <taxon>Actinomycetota</taxon>
        <taxon>Actinomycetes</taxon>
        <taxon>Kitasatosporales</taxon>
        <taxon>Streptomycetaceae</taxon>
        <taxon>Streptomyces</taxon>
    </lineage>
</organism>
<dbReference type="InterPro" id="IPR021516">
    <property type="entry name" value="DUF3179"/>
</dbReference>
<keyword evidence="2" id="KW-0812">Transmembrane</keyword>
<proteinExistence type="predicted"/>
<keyword evidence="2" id="KW-1133">Transmembrane helix</keyword>
<dbReference type="EMBL" id="JARWBG010000093">
    <property type="protein sequence ID" value="MDH2393949.1"/>
    <property type="molecule type" value="Genomic_DNA"/>
</dbReference>
<gene>
    <name evidence="3" type="ORF">QCN29_35400</name>
</gene>
<evidence type="ECO:0000256" key="1">
    <source>
        <dbReference type="SAM" id="MobiDB-lite"/>
    </source>
</evidence>
<accession>A0ABT6I0Y2</accession>
<feature type="transmembrane region" description="Helical" evidence="2">
    <location>
        <begin position="494"/>
        <end position="527"/>
    </location>
</feature>
<dbReference type="Pfam" id="PF11376">
    <property type="entry name" value="DUF3179"/>
    <property type="match status" value="1"/>
</dbReference>
<reference evidence="3 4" key="1">
    <citation type="submission" date="2023-04" db="EMBL/GenBank/DDBJ databases">
        <title>Streptomyces chengmaiensis sp. nov. isolated from the stem of mangrove plant in Hainan.</title>
        <authorList>
            <person name="Huang X."/>
            <person name="Zhou S."/>
            <person name="Chu X."/>
            <person name="Xie Y."/>
            <person name="Lin Y."/>
        </authorList>
    </citation>
    <scope>NUCLEOTIDE SEQUENCE [LARGE SCALE GENOMIC DNA]</scope>
    <source>
        <strain evidence="3 4">HNM0663</strain>
    </source>
</reference>
<sequence length="584" mass="62325">MNGQNDRKRPRPLRRQALKGGAVVCAISLVLAGGAILGGKLASDEPSDPVTAIQPGQDPSLEALAGAAVSGGPGKDGIPSIDKPRFVAAGEAGFLDDDDPVFGLEYRGEVRAYPQLVLVWHEIVNDTVGGEPLAVTYCPLTGTVIAFSAPPGVQDLTFGTTGKLVNSNLLMYDRQTGSQWPQLLGQAVSGPLKGTKLDTVPLVWTTWKQWRTAHPDTEVLSTDTGALRSYGSDPYGSYDSFPDRSGYYAKGRPIFPVLASSDRFADKDVVIGVRVGKERLAIDKDLVRTHRTVRAEVGGTPVEARWDDGLGTARVFQQEGERWEPADFLDAMWFAWYAFYPNGQVRTMSRLLTALARTGDAWDAAAVAIKTTPGRVRAALAVRRHRRTALIAASLTLLVYLFSIGDLAVSISGRFTGAPVLQTAPGQLLQVRAPYLFEPVLAWHPTSHLAILLSPVNLLLGAVVAALVGCNLAVAAHAARQAASCRRTRYARLLGVLPAFLLGFACCVPTFLLVLGASTAAAILPVLIPLRPVFYPLTLLMLTGTLVWGTSRTGRAGRRTRHAGDTGNAAAQAPSVVPDTPDTQ</sequence>
<feature type="region of interest" description="Disordered" evidence="1">
    <location>
        <begin position="557"/>
        <end position="584"/>
    </location>
</feature>
<evidence type="ECO:0000313" key="4">
    <source>
        <dbReference type="Proteomes" id="UP001223144"/>
    </source>
</evidence>
<comment type="caution">
    <text evidence="3">The sequence shown here is derived from an EMBL/GenBank/DDBJ whole genome shotgun (WGS) entry which is preliminary data.</text>
</comment>
<feature type="transmembrane region" description="Helical" evidence="2">
    <location>
        <begin position="533"/>
        <end position="551"/>
    </location>
</feature>